<dbReference type="PANTHER" id="PTHR38588:SF1">
    <property type="entry name" value="BLL0334 PROTEIN"/>
    <property type="match status" value="1"/>
</dbReference>
<name>A0ABU5DLU8_9BURK</name>
<protein>
    <submittedName>
        <fullName evidence="1">SRPBCC family protein</fullName>
    </submittedName>
</protein>
<keyword evidence="2" id="KW-1185">Reference proteome</keyword>
<dbReference type="Gene3D" id="3.30.530.20">
    <property type="match status" value="1"/>
</dbReference>
<dbReference type="Proteomes" id="UP001285263">
    <property type="component" value="Unassembled WGS sequence"/>
</dbReference>
<evidence type="ECO:0000313" key="2">
    <source>
        <dbReference type="Proteomes" id="UP001285263"/>
    </source>
</evidence>
<dbReference type="PANTHER" id="PTHR38588">
    <property type="entry name" value="BLL0334 PROTEIN"/>
    <property type="match status" value="1"/>
</dbReference>
<dbReference type="EMBL" id="JAXCLA010000007">
    <property type="protein sequence ID" value="MDY0747277.1"/>
    <property type="molecule type" value="Genomic_DNA"/>
</dbReference>
<dbReference type="RefSeq" id="WP_320425234.1">
    <property type="nucleotide sequence ID" value="NZ_JAXCLA010000007.1"/>
</dbReference>
<dbReference type="Pfam" id="PF06240">
    <property type="entry name" value="COXG"/>
    <property type="match status" value="1"/>
</dbReference>
<organism evidence="1 2">
    <name type="scientific">Roseateles agri</name>
    <dbReference type="NCBI Taxonomy" id="3098619"/>
    <lineage>
        <taxon>Bacteria</taxon>
        <taxon>Pseudomonadati</taxon>
        <taxon>Pseudomonadota</taxon>
        <taxon>Betaproteobacteria</taxon>
        <taxon>Burkholderiales</taxon>
        <taxon>Sphaerotilaceae</taxon>
        <taxon>Roseateles</taxon>
    </lineage>
</organism>
<gene>
    <name evidence="1" type="ORF">SNE35_22415</name>
</gene>
<sequence>MEVTLDKRYPVVAGIDQAWAVLQDINATAACMPGAAITEQIDASHYKGTVKSKVGPSTLMFGGDIEVLGLDAQARQLHMLGKGSDKSGSSASMDLTAHLEAGEAPGSCVLVGHAVIIVNGKLAQFGSRLLVPVSDVMLGQFATNFSAAAAAVPVVAVPVVAEAPVAPVAPVPAAKPANEPANELNAFSFGWAVLKSWFAGLFGKRA</sequence>
<dbReference type="InterPro" id="IPR023393">
    <property type="entry name" value="START-like_dom_sf"/>
</dbReference>
<comment type="caution">
    <text evidence="1">The sequence shown here is derived from an EMBL/GenBank/DDBJ whole genome shotgun (WGS) entry which is preliminary data.</text>
</comment>
<dbReference type="SUPFAM" id="SSF55961">
    <property type="entry name" value="Bet v1-like"/>
    <property type="match status" value="1"/>
</dbReference>
<dbReference type="InterPro" id="IPR010419">
    <property type="entry name" value="CO_DH_gsu"/>
</dbReference>
<dbReference type="CDD" id="cd07823">
    <property type="entry name" value="SRPBCC_5"/>
    <property type="match status" value="1"/>
</dbReference>
<evidence type="ECO:0000313" key="1">
    <source>
        <dbReference type="EMBL" id="MDY0747277.1"/>
    </source>
</evidence>
<accession>A0ABU5DLU8</accession>
<reference evidence="1 2" key="1">
    <citation type="submission" date="2023-11" db="EMBL/GenBank/DDBJ databases">
        <title>Paucibacter sp. nov., isolated from fresh soil in Korea.</title>
        <authorList>
            <person name="Le N.T.T."/>
        </authorList>
    </citation>
    <scope>NUCLEOTIDE SEQUENCE [LARGE SCALE GENOMIC DNA]</scope>
    <source>
        <strain evidence="1 2">R3-3</strain>
    </source>
</reference>
<proteinExistence type="predicted"/>